<evidence type="ECO:0000313" key="1">
    <source>
        <dbReference type="EMBL" id="CAF1261293.1"/>
    </source>
</evidence>
<accession>A0A815AQP6</accession>
<reference evidence="1" key="1">
    <citation type="submission" date="2021-02" db="EMBL/GenBank/DDBJ databases">
        <authorList>
            <person name="Nowell W R."/>
        </authorList>
    </citation>
    <scope>NUCLEOTIDE SEQUENCE</scope>
</reference>
<dbReference type="EMBL" id="CAJNOQ010010797">
    <property type="protein sequence ID" value="CAF1261293.1"/>
    <property type="molecule type" value="Genomic_DNA"/>
</dbReference>
<dbReference type="Proteomes" id="UP000681722">
    <property type="component" value="Unassembled WGS sequence"/>
</dbReference>
<name>A0A815AQP6_9BILA</name>
<sequence>MFSIDTFIRGQIDDGNDRHISGCGGLLYRLRRGLIYSLGVADRLPCLDRDGYSLADTLSSNFFPLSGHDGWEETYD</sequence>
<keyword evidence="3" id="KW-1185">Reference proteome</keyword>
<proteinExistence type="predicted"/>
<dbReference type="EMBL" id="CAJOBC010018844">
    <property type="protein sequence ID" value="CAF4039204.1"/>
    <property type="molecule type" value="Genomic_DNA"/>
</dbReference>
<comment type="caution">
    <text evidence="1">The sequence shown here is derived from an EMBL/GenBank/DDBJ whole genome shotgun (WGS) entry which is preliminary data.</text>
</comment>
<dbReference type="AlphaFoldDB" id="A0A815AQP6"/>
<protein>
    <submittedName>
        <fullName evidence="1">Uncharacterized protein</fullName>
    </submittedName>
</protein>
<dbReference type="Proteomes" id="UP000663829">
    <property type="component" value="Unassembled WGS sequence"/>
</dbReference>
<evidence type="ECO:0000313" key="3">
    <source>
        <dbReference type="Proteomes" id="UP000663829"/>
    </source>
</evidence>
<gene>
    <name evidence="1" type="ORF">GPM918_LOCUS26617</name>
    <name evidence="2" type="ORF">SRO942_LOCUS26805</name>
</gene>
<organism evidence="1 3">
    <name type="scientific">Didymodactylos carnosus</name>
    <dbReference type="NCBI Taxonomy" id="1234261"/>
    <lineage>
        <taxon>Eukaryota</taxon>
        <taxon>Metazoa</taxon>
        <taxon>Spiralia</taxon>
        <taxon>Gnathifera</taxon>
        <taxon>Rotifera</taxon>
        <taxon>Eurotatoria</taxon>
        <taxon>Bdelloidea</taxon>
        <taxon>Philodinida</taxon>
        <taxon>Philodinidae</taxon>
        <taxon>Didymodactylos</taxon>
    </lineage>
</organism>
<evidence type="ECO:0000313" key="2">
    <source>
        <dbReference type="EMBL" id="CAF4039204.1"/>
    </source>
</evidence>